<evidence type="ECO:0000313" key="4">
    <source>
        <dbReference type="Proteomes" id="UP001201262"/>
    </source>
</evidence>
<keyword evidence="2" id="KW-0521">NADP</keyword>
<dbReference type="RefSeq" id="XP_046077761.1">
    <property type="nucleotide sequence ID" value="XM_046217742.1"/>
</dbReference>
<dbReference type="PANTHER" id="PTHR42760">
    <property type="entry name" value="SHORT-CHAIN DEHYDROGENASES/REDUCTASES FAMILY MEMBER"/>
    <property type="match status" value="1"/>
</dbReference>
<sequence length="207" mass="22536">MISSTRLDGVALVVGGRGIGQQAAFSLPEAEAEVIYAQNRNYRIASLKVDVTKPDQVQSMVDFVVREFGRIDYCVNSAGVDNDVYRAVADTDIDNFDTIYRRGAIVNCTYANSFPGLPGNMCYTVSKHAVMGLTKMAGIRCNGVCPTWVRSPLLDEELKKNPEVQGAISAIVPAKRAAECEEVSDAMLSYASRLVNDSAVTTTFRLH</sequence>
<proteinExistence type="inferred from homology"/>
<comment type="similarity">
    <text evidence="1">Belongs to the short-chain dehydrogenases/reductases (SDR) family.</text>
</comment>
<dbReference type="PRINTS" id="PR00081">
    <property type="entry name" value="GDHRDH"/>
</dbReference>
<comment type="caution">
    <text evidence="3">The sequence shown here is derived from an EMBL/GenBank/DDBJ whole genome shotgun (WGS) entry which is preliminary data.</text>
</comment>
<dbReference type="SUPFAM" id="SSF51735">
    <property type="entry name" value="NAD(P)-binding Rossmann-fold domains"/>
    <property type="match status" value="1"/>
</dbReference>
<reference evidence="3" key="1">
    <citation type="submission" date="2021-12" db="EMBL/GenBank/DDBJ databases">
        <title>Convergent genome expansion in fungi linked to evolution of root-endophyte symbiosis.</title>
        <authorList>
            <consortium name="DOE Joint Genome Institute"/>
            <person name="Ke Y.-H."/>
            <person name="Bonito G."/>
            <person name="Liao H.-L."/>
            <person name="Looney B."/>
            <person name="Rojas-Flechas A."/>
            <person name="Nash J."/>
            <person name="Hameed K."/>
            <person name="Schadt C."/>
            <person name="Martin F."/>
            <person name="Crous P.W."/>
            <person name="Miettinen O."/>
            <person name="Magnuson J.K."/>
            <person name="Labbe J."/>
            <person name="Jacobson D."/>
            <person name="Doktycz M.J."/>
            <person name="Veneault-Fourrey C."/>
            <person name="Kuo A."/>
            <person name="Mondo S."/>
            <person name="Calhoun S."/>
            <person name="Riley R."/>
            <person name="Ohm R."/>
            <person name="LaButti K."/>
            <person name="Andreopoulos B."/>
            <person name="Pangilinan J."/>
            <person name="Nolan M."/>
            <person name="Tritt A."/>
            <person name="Clum A."/>
            <person name="Lipzen A."/>
            <person name="Daum C."/>
            <person name="Barry K."/>
            <person name="Grigoriev I.V."/>
            <person name="Vilgalys R."/>
        </authorList>
    </citation>
    <scope>NUCLEOTIDE SEQUENCE</scope>
    <source>
        <strain evidence="3">PMI_201</strain>
    </source>
</reference>
<dbReference type="GO" id="GO:0016616">
    <property type="term" value="F:oxidoreductase activity, acting on the CH-OH group of donors, NAD or NADP as acceptor"/>
    <property type="evidence" value="ECO:0007669"/>
    <property type="project" value="TreeGrafter"/>
</dbReference>
<evidence type="ECO:0000256" key="1">
    <source>
        <dbReference type="ARBA" id="ARBA00006484"/>
    </source>
</evidence>
<dbReference type="Gene3D" id="3.40.50.720">
    <property type="entry name" value="NAD(P)-binding Rossmann-like Domain"/>
    <property type="match status" value="2"/>
</dbReference>
<organism evidence="3 4">
    <name type="scientific">Talaromyces proteolyticus</name>
    <dbReference type="NCBI Taxonomy" id="1131652"/>
    <lineage>
        <taxon>Eukaryota</taxon>
        <taxon>Fungi</taxon>
        <taxon>Dikarya</taxon>
        <taxon>Ascomycota</taxon>
        <taxon>Pezizomycotina</taxon>
        <taxon>Eurotiomycetes</taxon>
        <taxon>Eurotiomycetidae</taxon>
        <taxon>Eurotiales</taxon>
        <taxon>Trichocomaceae</taxon>
        <taxon>Talaromyces</taxon>
        <taxon>Talaromyces sect. Bacilispori</taxon>
    </lineage>
</organism>
<dbReference type="Pfam" id="PF13561">
    <property type="entry name" value="adh_short_C2"/>
    <property type="match status" value="2"/>
</dbReference>
<accession>A0AAD4L5U6</accession>
<dbReference type="EMBL" id="JAJTJA010000001">
    <property type="protein sequence ID" value="KAH8705140.1"/>
    <property type="molecule type" value="Genomic_DNA"/>
</dbReference>
<protein>
    <submittedName>
        <fullName evidence="3">Uncharacterized protein</fullName>
    </submittedName>
</protein>
<evidence type="ECO:0000313" key="3">
    <source>
        <dbReference type="EMBL" id="KAH8705140.1"/>
    </source>
</evidence>
<evidence type="ECO:0000256" key="2">
    <source>
        <dbReference type="ARBA" id="ARBA00022857"/>
    </source>
</evidence>
<dbReference type="CDD" id="cd05233">
    <property type="entry name" value="SDR_c"/>
    <property type="match status" value="1"/>
</dbReference>
<dbReference type="InterPro" id="IPR002347">
    <property type="entry name" value="SDR_fam"/>
</dbReference>
<dbReference type="InterPro" id="IPR036291">
    <property type="entry name" value="NAD(P)-bd_dom_sf"/>
</dbReference>
<dbReference type="AlphaFoldDB" id="A0AAD4L5U6"/>
<name>A0AAD4L5U6_9EURO</name>
<keyword evidence="4" id="KW-1185">Reference proteome</keyword>
<dbReference type="GeneID" id="70248029"/>
<gene>
    <name evidence="3" type="ORF">BGW36DRAFT_392836</name>
</gene>
<dbReference type="Proteomes" id="UP001201262">
    <property type="component" value="Unassembled WGS sequence"/>
</dbReference>